<dbReference type="InterPro" id="IPR038535">
    <property type="entry name" value="CNOT1_TTP_bind_sf"/>
</dbReference>
<evidence type="ECO:0000259" key="12">
    <source>
        <dbReference type="Pfam" id="PF16417"/>
    </source>
</evidence>
<feature type="region of interest" description="Disordered" evidence="8">
    <location>
        <begin position="55"/>
        <end position="167"/>
    </location>
</feature>
<evidence type="ECO:0000259" key="13">
    <source>
        <dbReference type="Pfam" id="PF16418"/>
    </source>
</evidence>
<evidence type="ECO:0000256" key="1">
    <source>
        <dbReference type="ARBA" id="ARBA00004123"/>
    </source>
</evidence>
<feature type="domain" description="CCR4-Not complex component Not1 C-terminal" evidence="9">
    <location>
        <begin position="1926"/>
        <end position="2279"/>
    </location>
</feature>
<dbReference type="GO" id="GO:0005634">
    <property type="term" value="C:nucleus"/>
    <property type="evidence" value="ECO:0007669"/>
    <property type="project" value="UniProtKB-SubCell"/>
</dbReference>
<dbReference type="Pfam" id="PF16417">
    <property type="entry name" value="CNOT1_TTP_bind"/>
    <property type="match status" value="1"/>
</dbReference>
<evidence type="ECO:0000259" key="9">
    <source>
        <dbReference type="Pfam" id="PF04054"/>
    </source>
</evidence>
<evidence type="ECO:0000256" key="5">
    <source>
        <dbReference type="ARBA" id="ARBA00023242"/>
    </source>
</evidence>
<dbReference type="InterPro" id="IPR024557">
    <property type="entry name" value="CNOT1_dom_4"/>
</dbReference>
<feature type="domain" description="CCR4-NOT transcription complex subunit 1-like NOT1 connector" evidence="14">
    <location>
        <begin position="1648"/>
        <end position="1750"/>
    </location>
</feature>
<dbReference type="InterPro" id="IPR040398">
    <property type="entry name" value="Not1"/>
</dbReference>
<feature type="compositionally biased region" description="Polar residues" evidence="8">
    <location>
        <begin position="55"/>
        <end position="83"/>
    </location>
</feature>
<dbReference type="GO" id="GO:0017148">
    <property type="term" value="P:negative regulation of translation"/>
    <property type="evidence" value="ECO:0007669"/>
    <property type="project" value="InterPro"/>
</dbReference>
<protein>
    <recommendedName>
        <fullName evidence="7">General negative regulator of transcription subunit 1</fullName>
    </recommendedName>
</protein>
<dbReference type="Gene3D" id="1.25.40.790">
    <property type="match status" value="1"/>
</dbReference>
<evidence type="ECO:0000256" key="3">
    <source>
        <dbReference type="ARBA" id="ARBA00023015"/>
    </source>
</evidence>
<proteinExistence type="predicted"/>
<gene>
    <name evidence="15" type="ORF">ZT1A5_G2228</name>
</gene>
<dbReference type="InterPro" id="IPR032194">
    <property type="entry name" value="CNOT1_HEAT"/>
</dbReference>
<dbReference type="Pfam" id="PF16415">
    <property type="entry name" value="CNOT1_CAF1_bind"/>
    <property type="match status" value="1"/>
</dbReference>
<feature type="region of interest" description="Disordered" evidence="8">
    <location>
        <begin position="1531"/>
        <end position="1560"/>
    </location>
</feature>
<accession>A0A1Y6L8J6</accession>
<comment type="subcellular location">
    <subcellularLocation>
        <location evidence="1">Nucleus</location>
    </subcellularLocation>
</comment>
<feature type="domain" description="CCR4-NOT transcription complex subunit 1" evidence="10">
    <location>
        <begin position="1316"/>
        <end position="1455"/>
    </location>
</feature>
<dbReference type="InterPro" id="IPR032193">
    <property type="entry name" value="CNOT1_TTP_bind"/>
</dbReference>
<evidence type="ECO:0000256" key="2">
    <source>
        <dbReference type="ARBA" id="ARBA00022491"/>
    </source>
</evidence>
<evidence type="ECO:0000259" key="11">
    <source>
        <dbReference type="Pfam" id="PF16415"/>
    </source>
</evidence>
<feature type="compositionally biased region" description="Low complexity" evidence="8">
    <location>
        <begin position="84"/>
        <end position="105"/>
    </location>
</feature>
<organism evidence="15 16">
    <name type="scientific">Zymoseptoria tritici ST99CH_1A5</name>
    <dbReference type="NCBI Taxonomy" id="1276529"/>
    <lineage>
        <taxon>Eukaryota</taxon>
        <taxon>Fungi</taxon>
        <taxon>Dikarya</taxon>
        <taxon>Ascomycota</taxon>
        <taxon>Pezizomycotina</taxon>
        <taxon>Dothideomycetes</taxon>
        <taxon>Dothideomycetidae</taxon>
        <taxon>Mycosphaerellales</taxon>
        <taxon>Mycosphaerellaceae</taxon>
        <taxon>Zymoseptoria</taxon>
    </lineage>
</organism>
<evidence type="ECO:0000256" key="8">
    <source>
        <dbReference type="SAM" id="MobiDB-lite"/>
    </source>
</evidence>
<reference evidence="15 16" key="1">
    <citation type="submission" date="2016-10" db="EMBL/GenBank/DDBJ databases">
        <authorList>
            <person name="Varghese N."/>
        </authorList>
    </citation>
    <scope>NUCLEOTIDE SEQUENCE [LARGE SCALE GENOMIC DNA]</scope>
</reference>
<dbReference type="CDD" id="cd20710">
    <property type="entry name" value="NOT1_connector"/>
    <property type="match status" value="1"/>
</dbReference>
<evidence type="ECO:0000259" key="10">
    <source>
        <dbReference type="Pfam" id="PF12842"/>
    </source>
</evidence>
<dbReference type="EMBL" id="LT882677">
    <property type="protein sequence ID" value="SMY20793.1"/>
    <property type="molecule type" value="Genomic_DNA"/>
</dbReference>
<dbReference type="FunFam" id="1.25.40.180:FF:000012">
    <property type="entry name" value="Ccr4-Not transcription complex subunit"/>
    <property type="match status" value="1"/>
</dbReference>
<dbReference type="GO" id="GO:0030015">
    <property type="term" value="C:CCR4-NOT core complex"/>
    <property type="evidence" value="ECO:0007669"/>
    <property type="project" value="InterPro"/>
</dbReference>
<dbReference type="Pfam" id="PF16418">
    <property type="entry name" value="CNOT1_HEAT"/>
    <property type="match status" value="1"/>
</dbReference>
<dbReference type="InterPro" id="IPR032191">
    <property type="entry name" value="CNOT1_CAF1_bind"/>
</dbReference>
<dbReference type="GO" id="GO:0000289">
    <property type="term" value="P:nuclear-transcribed mRNA poly(A) tail shortening"/>
    <property type="evidence" value="ECO:0007669"/>
    <property type="project" value="UniProtKB-ARBA"/>
</dbReference>
<name>A0A1Y6L8J6_ZYMTR</name>
<dbReference type="Proteomes" id="UP000215453">
    <property type="component" value="Chromosome 2"/>
</dbReference>
<feature type="compositionally biased region" description="Low complexity" evidence="8">
    <location>
        <begin position="118"/>
        <end position="141"/>
    </location>
</feature>
<dbReference type="InterPro" id="IPR007196">
    <property type="entry name" value="CCR4-Not_Not1_C"/>
</dbReference>
<evidence type="ECO:0000256" key="4">
    <source>
        <dbReference type="ARBA" id="ARBA00023163"/>
    </source>
</evidence>
<dbReference type="Pfam" id="PF04054">
    <property type="entry name" value="Not1"/>
    <property type="match status" value="1"/>
</dbReference>
<sequence length="2296" mass="257674">MPSNWMLGRSLLKKHLQLHLTRPSQPPHQYLAYGRHFRIISSEPQGARRGLTHISTTSTSSAGLVHPSSTSGSPLRSQFSPSLSAAQRQVTSRQSSTSSTSSYVSPHPGPRNVRSITSSGSPRLSSSLASLSVGGASTAGGPSRLARHSPSVSIPASTGSSPATTGPHVQLSSLVVTQLNILLSTIKDDSDRVKWETQADKIRKLVHDSGMELFTTYFRRLLQSNASTIFPGTPRAPAAGEKPGSYQLLLEEMQKLPRDPQQADKIAQSLDTTEGDLFRDFDLSTFIEHFRLDPVAKILLVQSCRTTSKADLRSKADAILTANIQTFLSTIASPQTADAEQELPPLVLASIVERLIKLPPRNWGEEQRENFFYAIRVRYIQRLGTRVPPPVETAMFLDELLAPTQDNRLAKTIEQTGASATASLEACKDMLGKVETRDISYPQIANALLLMVIAQNGDSFNPGVFVEAVRHHRAGQKIDWTDVVQEFDKEHLRITKKQFLALYNALLPLAREYANFDIQTLWGGQWQYPEAQLSFVVAFLSTTSEELDVMQIPNLRQAFDLTDFATASDSVRAFAEQAIKHPLVSRDATEALFTMIFRSQESYNLAQMLGIPDTVINQNMTIFVCAASAVPKPWAPLQDQALKQLFYPFLLKQHDNHDFVMHSLWQHDKSWIATRMVEFYSTDSMLLSLIFEHALEHGWLELLLTIQGTSFSVDLAMYAHGKGHCNLEEWAQQHVAQYGPPNFARAIMDFLKAKMDDETLVQRERTPPSTPPLTVKTVHALLLIIAEAVQEEGVGQLYRNCLQLYPRLFNYGEDDDRDTIIDANGARSNGLPEDATKDMEERYKDMYGGTTTPDTLVADLNRLKVSAEPADQELFAAMLFGLFEEYNCFGEYPNEALATTAVLFGGLVSYHVLSGIPEQAAIFMILEAVSEYGPEDPMYRFGLQALLHVLPRLKEWPRLVERILQTPSLRGTPAIAAAENAAKELQQEHVELNGDGANGITNGVFDDESVDDSTPPPFNAIQIDPPSRTDYYEDPDEDVSDKVMFVLNNVSKRNFDEKFKEIEGALEEKYTQWFAHYLVEDLAKSQPNFQWLYLQLLENFNRKLLWNEVLRETYISCAKMLNSQSTMDNQHERATMKNLAGWLGQITLARDQPILHRNLSIKDLLIEGYDSQRLLVAVPFACKALFQAAHSKVFKPPNPWISELLGLFSELYHFMDLKLNMKFEIEMLCREFGVDIKKVEPLEIIRGRPTLEQTTAMLQQYIPDGGPDAFGDMALMGLSKRGPNERFSPDAVIQAVPDLGNMLQIPTAVGNITQQQLRNIFVNAAQQAIYEIIAPVVERSVTIASISTSELIQKDFITEGDEEKMISSAHTVVKALSGSLALVTCKEPLRMSITNNIRILASRSLPEQLPEGQILMFVNDNIDTVCSLVESAAENHSLAEIDLQLQSAREDRRLHNEQRPNEPFAIAPVSRWSTLIPEPFRQDQNGLNRQQLALYDDFGRQARIAPTAHATNASQDSNRQLPDVLSDGYLPSLTTPAEAPAMPRQTQQQRIPGMQAGPPQHQINGYMDSGVVAARIIELMQDLQQCSREATEEHIGEIGEGSAIRRIYGELVGLIESTSPAQRDTLATGAGGHCLGVIYADAQKRLEIEVFVRLLMQLCRMSVSAGRQVTMQLATSEDDRIFNAAATASLHNEGLMDLQHIDTQVSKAIRSRREMVLPFLSDILDEMLLGESPVALRTDFVLSYEALGQWLNEDSDLQLGKEIMTKLQTPARHINGMPSPESDTNKNDQQEYLFEEWIRLQRKEVPERSFLAFAQQLHEKHVLSGPEDAMTFFRSCLEMSCAAFDRISNMPYATQDQAYVAIDALAKLVVVMVVFQEAPQNDPHAKKAKSLEAMLRLVILVMNDHHNKQREHWNGRVYFRLFSTLLCELHDHRDQLSPEQEWDMHKAFATALLILQPRYFPGFMYAWLALLSHRLFVPAFLTGPNAQKRAGGWNIFTKLITALFLNLGDLLCVPDSPAVAQDFYRGVLRFFTMLHHDFPDFLIQNHTVLNASVPLQCLQLQNIVNSAVTRAVFNEQPDPFTPGLKINRLEQVRQHPLYQPDYTEFMEDVNILAEVERIAGNRGDESDFDTVLAQIDPADGHINALAVNALVVYVGIQQTNVASVFSSASSGARLLERLLRVCSPKARYHLVSAMTNQIRYVNAMTHYFSTAMQHWFSTGSQEVQEQIMRVLCERLMVPRPHPWGLIVMMLELVKNETNNIWSLPWIKTAPQVESMLLNLAHSQDQRQARSPMGAMM</sequence>
<dbReference type="Gene3D" id="1.25.40.840">
    <property type="entry name" value="CCR4-NOT transcription complex subunit 1 TTP binding domain"/>
    <property type="match status" value="1"/>
</dbReference>
<dbReference type="PANTHER" id="PTHR13162:SF8">
    <property type="entry name" value="CCR4-NOT TRANSCRIPTION COMPLEX SUBUNIT 1"/>
    <property type="match status" value="1"/>
</dbReference>
<feature type="domain" description="CCR4-NOT transcription complex subunit 1 HEAT repeat" evidence="13">
    <location>
        <begin position="640"/>
        <end position="785"/>
    </location>
</feature>
<keyword evidence="5" id="KW-0539">Nucleus</keyword>
<comment type="function">
    <text evidence="6">Acts as a component of the CCR4-NOT core complex, which in the nucleus seems to be a general transcription factor, and in the cytoplasm the major mRNA deadenylase involved in mRNA turnover. The NOT protein subcomplex negatively regulates the basal and activated transcription of many genes. Preferentially affects TC-type TATA element-dependent transcription. Could directly or indirectly inhibit component(s) of the general transcription machinery.</text>
</comment>
<dbReference type="Gene3D" id="1.25.40.800">
    <property type="match status" value="1"/>
</dbReference>
<feature type="compositionally biased region" description="Polar residues" evidence="8">
    <location>
        <begin position="150"/>
        <end position="164"/>
    </location>
</feature>
<dbReference type="Gene3D" id="1.25.40.180">
    <property type="match status" value="1"/>
</dbReference>
<dbReference type="Pfam" id="PF12842">
    <property type="entry name" value="DUF3819"/>
    <property type="match status" value="1"/>
</dbReference>
<dbReference type="PANTHER" id="PTHR13162">
    <property type="entry name" value="CCR4-NOT TRANSCRIPTION COMPLEX"/>
    <property type="match status" value="1"/>
</dbReference>
<dbReference type="Pfam" id="PF25097">
    <property type="entry name" value="ARM_Cnot1"/>
    <property type="match status" value="1"/>
</dbReference>
<dbReference type="GO" id="GO:0000932">
    <property type="term" value="C:P-body"/>
    <property type="evidence" value="ECO:0007669"/>
    <property type="project" value="TreeGrafter"/>
</dbReference>
<evidence type="ECO:0000259" key="14">
    <source>
        <dbReference type="Pfam" id="PF25097"/>
    </source>
</evidence>
<evidence type="ECO:0000313" key="16">
    <source>
        <dbReference type="Proteomes" id="UP000215453"/>
    </source>
</evidence>
<feature type="domain" description="CCR4-NOT transcription complex subunit 1 CAF1-binding" evidence="11">
    <location>
        <begin position="1032"/>
        <end position="1253"/>
    </location>
</feature>
<evidence type="ECO:0000256" key="6">
    <source>
        <dbReference type="ARBA" id="ARBA00059181"/>
    </source>
</evidence>
<dbReference type="InterPro" id="IPR055454">
    <property type="entry name" value="CNOT1-like_NOT1_connector"/>
</dbReference>
<keyword evidence="3" id="KW-0805">Transcription regulation</keyword>
<evidence type="ECO:0000256" key="7">
    <source>
        <dbReference type="ARBA" id="ARBA00074459"/>
    </source>
</evidence>
<evidence type="ECO:0000313" key="15">
    <source>
        <dbReference type="EMBL" id="SMY20793.1"/>
    </source>
</evidence>
<dbReference type="GO" id="GO:0060090">
    <property type="term" value="F:molecular adaptor activity"/>
    <property type="evidence" value="ECO:0007669"/>
    <property type="project" value="TreeGrafter"/>
</dbReference>
<keyword evidence="2" id="KW-0678">Repressor</keyword>
<keyword evidence="4" id="KW-0804">Transcription</keyword>
<feature type="domain" description="CCR4-NOT transcription complex subunit 1 TTP binding" evidence="12">
    <location>
        <begin position="825"/>
        <end position="974"/>
    </location>
</feature>